<feature type="transmembrane region" description="Helical" evidence="7">
    <location>
        <begin position="205"/>
        <end position="222"/>
    </location>
</feature>
<dbReference type="RefSeq" id="WP_092621695.1">
    <property type="nucleotide sequence ID" value="NZ_FNCV01000015.1"/>
</dbReference>
<feature type="region of interest" description="Disordered" evidence="8">
    <location>
        <begin position="1"/>
        <end position="23"/>
    </location>
</feature>
<accession>A0A1G8FN75</accession>
<feature type="transmembrane region" description="Helical" evidence="7">
    <location>
        <begin position="234"/>
        <end position="253"/>
    </location>
</feature>
<dbReference type="InterPro" id="IPR017039">
    <property type="entry name" value="Virul_fac_BrkB"/>
</dbReference>
<reference evidence="10" key="1">
    <citation type="submission" date="2016-10" db="EMBL/GenBank/DDBJ databases">
        <authorList>
            <person name="Varghese N."/>
            <person name="Submissions S."/>
        </authorList>
    </citation>
    <scope>NUCLEOTIDE SEQUENCE [LARGE SCALE GENOMIC DNA]</scope>
    <source>
        <strain evidence="10">930I</strain>
    </source>
</reference>
<dbReference type="NCBIfam" id="NF002457">
    <property type="entry name" value="PRK01637.1"/>
    <property type="match status" value="1"/>
</dbReference>
<dbReference type="Pfam" id="PF03631">
    <property type="entry name" value="Virul_fac_BrkB"/>
    <property type="match status" value="1"/>
</dbReference>
<feature type="transmembrane region" description="Helical" evidence="7">
    <location>
        <begin position="273"/>
        <end position="294"/>
    </location>
</feature>
<dbReference type="Proteomes" id="UP000217076">
    <property type="component" value="Unassembled WGS sequence"/>
</dbReference>
<keyword evidence="4 7" id="KW-0812">Transmembrane</keyword>
<keyword evidence="5 7" id="KW-1133">Transmembrane helix</keyword>
<evidence type="ECO:0000256" key="4">
    <source>
        <dbReference type="ARBA" id="ARBA00022692"/>
    </source>
</evidence>
<comment type="similarity">
    <text evidence="7">Belongs to the UPF0761 family.</text>
</comment>
<gene>
    <name evidence="9" type="ORF">SAMN05421742_11512</name>
</gene>
<dbReference type="NCBIfam" id="TIGR00765">
    <property type="entry name" value="yihY_not_rbn"/>
    <property type="match status" value="1"/>
</dbReference>
<feature type="transmembrane region" description="Helical" evidence="7">
    <location>
        <begin position="160"/>
        <end position="185"/>
    </location>
</feature>
<proteinExistence type="inferred from homology"/>
<dbReference type="HAMAP" id="MF_00672">
    <property type="entry name" value="UPF0761"/>
    <property type="match status" value="1"/>
</dbReference>
<feature type="transmembrane region" description="Helical" evidence="7">
    <location>
        <begin position="63"/>
        <end position="84"/>
    </location>
</feature>
<evidence type="ECO:0000256" key="1">
    <source>
        <dbReference type="ARBA" id="ARBA00004651"/>
    </source>
</evidence>
<dbReference type="AlphaFoldDB" id="A0A1G8FN75"/>
<keyword evidence="10" id="KW-1185">Reference proteome</keyword>
<evidence type="ECO:0000313" key="9">
    <source>
        <dbReference type="EMBL" id="SDH83446.1"/>
    </source>
</evidence>
<dbReference type="OrthoDB" id="8477159at2"/>
<dbReference type="PANTHER" id="PTHR30213">
    <property type="entry name" value="INNER MEMBRANE PROTEIN YHJD"/>
    <property type="match status" value="1"/>
</dbReference>
<dbReference type="GO" id="GO:0005886">
    <property type="term" value="C:plasma membrane"/>
    <property type="evidence" value="ECO:0007669"/>
    <property type="project" value="UniProtKB-SubCell"/>
</dbReference>
<dbReference type="InterPro" id="IPR023679">
    <property type="entry name" value="UPF0761_bac"/>
</dbReference>
<evidence type="ECO:0000256" key="7">
    <source>
        <dbReference type="HAMAP-Rule" id="MF_00672"/>
    </source>
</evidence>
<feature type="compositionally biased region" description="Low complexity" evidence="8">
    <location>
        <begin position="13"/>
        <end position="23"/>
    </location>
</feature>
<dbReference type="STRING" id="83401.SAMN05421742_11512"/>
<evidence type="ECO:0000313" key="10">
    <source>
        <dbReference type="Proteomes" id="UP000217076"/>
    </source>
</evidence>
<sequence length="452" mass="48004">MRGTRLWPGGGTDTPPGATPPGATRPELQQRLVGLAGFGRYLLDRFNGDQALRVAASLSYTSMLSLVPVLAIGLGLLAAFPVFAEVRGQIEEFIFSNFVPHAGDAVKGALTGFAQAAGQLTAVGIIGILVTAILLMITIESAFNTIFRVSRPRPLLQRLILYWTVITLGPLLIGASFSLTGYLAVLERMAQEVALDGVAGRLTALLPQLMTFITFSLLYMAVPNRPVRLRDALLGGLLATVLFALLRQGFVLYVSSFGGYEAIYGALSAVPIFLLWMYLSWAVVLVGAEITAALPEWRTQRQRGEGAAGAARLALALDVLATLLGEAARTGQGTPRGRLLALTGAEESALMTVLGALRQHGFVARTDDARWVVMRDLSGEPLHALLPPLGLGLPAPEPAPQGRLAELLAKAGRAERQALDSPIGELLAPRGSSPDQPADLPPPREADRDDDT</sequence>
<name>A0A1G8FN75_9PROT</name>
<feature type="region of interest" description="Disordered" evidence="8">
    <location>
        <begin position="418"/>
        <end position="452"/>
    </location>
</feature>
<organism evidence="9 10">
    <name type="scientific">Roseospirillum parvum</name>
    <dbReference type="NCBI Taxonomy" id="83401"/>
    <lineage>
        <taxon>Bacteria</taxon>
        <taxon>Pseudomonadati</taxon>
        <taxon>Pseudomonadota</taxon>
        <taxon>Alphaproteobacteria</taxon>
        <taxon>Rhodospirillales</taxon>
        <taxon>Rhodospirillaceae</taxon>
        <taxon>Roseospirillum</taxon>
    </lineage>
</organism>
<keyword evidence="2 7" id="KW-1003">Cell membrane</keyword>
<keyword evidence="6 7" id="KW-0472">Membrane</keyword>
<keyword evidence="3" id="KW-0997">Cell inner membrane</keyword>
<evidence type="ECO:0000256" key="6">
    <source>
        <dbReference type="ARBA" id="ARBA00023136"/>
    </source>
</evidence>
<dbReference type="EMBL" id="FNCV01000015">
    <property type="protein sequence ID" value="SDH83446.1"/>
    <property type="molecule type" value="Genomic_DNA"/>
</dbReference>
<evidence type="ECO:0000256" key="8">
    <source>
        <dbReference type="SAM" id="MobiDB-lite"/>
    </source>
</evidence>
<evidence type="ECO:0000256" key="5">
    <source>
        <dbReference type="ARBA" id="ARBA00022989"/>
    </source>
</evidence>
<feature type="transmembrane region" description="Helical" evidence="7">
    <location>
        <begin position="120"/>
        <end position="139"/>
    </location>
</feature>
<protein>
    <recommendedName>
        <fullName evidence="7">UPF0761 membrane protein SAMN05421742_11512</fullName>
    </recommendedName>
</protein>
<comment type="subcellular location">
    <subcellularLocation>
        <location evidence="1 7">Cell membrane</location>
        <topology evidence="1 7">Multi-pass membrane protein</topology>
    </subcellularLocation>
</comment>
<evidence type="ECO:0000256" key="2">
    <source>
        <dbReference type="ARBA" id="ARBA00022475"/>
    </source>
</evidence>
<dbReference type="PANTHER" id="PTHR30213:SF0">
    <property type="entry name" value="UPF0761 MEMBRANE PROTEIN YIHY"/>
    <property type="match status" value="1"/>
</dbReference>
<feature type="compositionally biased region" description="Basic and acidic residues" evidence="8">
    <location>
        <begin position="442"/>
        <end position="452"/>
    </location>
</feature>
<evidence type="ECO:0000256" key="3">
    <source>
        <dbReference type="ARBA" id="ARBA00022519"/>
    </source>
</evidence>